<organism evidence="2 3">
    <name type="scientific">Stephania japonica</name>
    <dbReference type="NCBI Taxonomy" id="461633"/>
    <lineage>
        <taxon>Eukaryota</taxon>
        <taxon>Viridiplantae</taxon>
        <taxon>Streptophyta</taxon>
        <taxon>Embryophyta</taxon>
        <taxon>Tracheophyta</taxon>
        <taxon>Spermatophyta</taxon>
        <taxon>Magnoliopsida</taxon>
        <taxon>Ranunculales</taxon>
        <taxon>Menispermaceae</taxon>
        <taxon>Menispermoideae</taxon>
        <taxon>Cissampelideae</taxon>
        <taxon>Stephania</taxon>
    </lineage>
</organism>
<reference evidence="2 3" key="1">
    <citation type="submission" date="2024-01" db="EMBL/GenBank/DDBJ databases">
        <title>Genome assemblies of Stephania.</title>
        <authorList>
            <person name="Yang L."/>
        </authorList>
    </citation>
    <scope>NUCLEOTIDE SEQUENCE [LARGE SCALE GENOMIC DNA]</scope>
    <source>
        <strain evidence="2">QJT</strain>
        <tissue evidence="2">Leaf</tissue>
    </source>
</reference>
<dbReference type="PANTHER" id="PTHR44137">
    <property type="entry name" value="BNAC03G44070D PROTEIN"/>
    <property type="match status" value="1"/>
</dbReference>
<dbReference type="AlphaFoldDB" id="A0AAP0PLI3"/>
<dbReference type="PROSITE" id="PS51257">
    <property type="entry name" value="PROKAR_LIPOPROTEIN"/>
    <property type="match status" value="1"/>
</dbReference>
<evidence type="ECO:0000313" key="3">
    <source>
        <dbReference type="Proteomes" id="UP001417504"/>
    </source>
</evidence>
<comment type="caution">
    <text evidence="2">The sequence shown here is derived from an EMBL/GenBank/DDBJ whole genome shotgun (WGS) entry which is preliminary data.</text>
</comment>
<dbReference type="PROSITE" id="PS50076">
    <property type="entry name" value="DNAJ_2"/>
    <property type="match status" value="1"/>
</dbReference>
<evidence type="ECO:0000313" key="2">
    <source>
        <dbReference type="EMBL" id="KAK9146994.1"/>
    </source>
</evidence>
<gene>
    <name evidence="2" type="ORF">Sjap_006897</name>
</gene>
<keyword evidence="3" id="KW-1185">Reference proteome</keyword>
<dbReference type="InterPro" id="IPR001623">
    <property type="entry name" value="DnaJ_domain"/>
</dbReference>
<dbReference type="CDD" id="cd06257">
    <property type="entry name" value="DnaJ"/>
    <property type="match status" value="1"/>
</dbReference>
<protein>
    <recommendedName>
        <fullName evidence="1">J domain-containing protein</fullName>
    </recommendedName>
</protein>
<evidence type="ECO:0000259" key="1">
    <source>
        <dbReference type="PROSITE" id="PS50076"/>
    </source>
</evidence>
<dbReference type="Proteomes" id="UP001417504">
    <property type="component" value="Unassembled WGS sequence"/>
</dbReference>
<dbReference type="PANTHER" id="PTHR44137:SF13">
    <property type="entry name" value="CHAPERONE DNAJ-DOMAIN SUPERFAMILY PROTEIN"/>
    <property type="match status" value="1"/>
</dbReference>
<dbReference type="Gene3D" id="1.10.287.110">
    <property type="entry name" value="DnaJ domain"/>
    <property type="match status" value="1"/>
</dbReference>
<dbReference type="SMART" id="SM00271">
    <property type="entry name" value="DnaJ"/>
    <property type="match status" value="1"/>
</dbReference>
<feature type="domain" description="J" evidence="1">
    <location>
        <begin position="42"/>
        <end position="108"/>
    </location>
</feature>
<name>A0AAP0PLI3_9MAGN</name>
<sequence length="133" mass="14997">MGRGQRDDIESKSKLVTEICSIATLSIACIHGCCGSKSPFIDWYLLLRVGEDAETDVIRKQYRKLALQLHPDKNSHPKAEVAFKLVSEVSFWLMLVSLTKRKDESSTHKDGIIPVQNAKEFQVRAVEVTPPWS</sequence>
<dbReference type="PRINTS" id="PR00625">
    <property type="entry name" value="JDOMAIN"/>
</dbReference>
<dbReference type="Pfam" id="PF00226">
    <property type="entry name" value="DnaJ"/>
    <property type="match status" value="1"/>
</dbReference>
<dbReference type="SUPFAM" id="SSF46565">
    <property type="entry name" value="Chaperone J-domain"/>
    <property type="match status" value="1"/>
</dbReference>
<accession>A0AAP0PLI3</accession>
<dbReference type="EMBL" id="JBBNAE010000002">
    <property type="protein sequence ID" value="KAK9146994.1"/>
    <property type="molecule type" value="Genomic_DNA"/>
</dbReference>
<dbReference type="InterPro" id="IPR036869">
    <property type="entry name" value="J_dom_sf"/>
</dbReference>
<proteinExistence type="predicted"/>